<proteinExistence type="predicted"/>
<organism evidence="2 3">
    <name type="scientific">Eumeta variegata</name>
    <name type="common">Bagworm moth</name>
    <name type="synonym">Eumeta japonica</name>
    <dbReference type="NCBI Taxonomy" id="151549"/>
    <lineage>
        <taxon>Eukaryota</taxon>
        <taxon>Metazoa</taxon>
        <taxon>Ecdysozoa</taxon>
        <taxon>Arthropoda</taxon>
        <taxon>Hexapoda</taxon>
        <taxon>Insecta</taxon>
        <taxon>Pterygota</taxon>
        <taxon>Neoptera</taxon>
        <taxon>Endopterygota</taxon>
        <taxon>Lepidoptera</taxon>
        <taxon>Glossata</taxon>
        <taxon>Ditrysia</taxon>
        <taxon>Tineoidea</taxon>
        <taxon>Psychidae</taxon>
        <taxon>Oiketicinae</taxon>
        <taxon>Eumeta</taxon>
    </lineage>
</organism>
<accession>A0A4C1Z8V9</accession>
<gene>
    <name evidence="2" type="ORF">EVAR_103609_1</name>
</gene>
<sequence length="108" mass="11946">MDAIVKLDQIEMGQHGKHQLSNKKESSKSVYPVESSEYSARNCRSELAANDTLRRYYAPRPLLHLRRVPILCHCDAFVTNLTAAVSCVVQYDGAPAESAEASIPVLTL</sequence>
<name>A0A4C1Z8V9_EUMVA</name>
<reference evidence="2 3" key="1">
    <citation type="journal article" date="2019" name="Commun. Biol.">
        <title>The bagworm genome reveals a unique fibroin gene that provides high tensile strength.</title>
        <authorList>
            <person name="Kono N."/>
            <person name="Nakamura H."/>
            <person name="Ohtoshi R."/>
            <person name="Tomita M."/>
            <person name="Numata K."/>
            <person name="Arakawa K."/>
        </authorList>
    </citation>
    <scope>NUCLEOTIDE SEQUENCE [LARGE SCALE GENOMIC DNA]</scope>
</reference>
<dbReference type="Proteomes" id="UP000299102">
    <property type="component" value="Unassembled WGS sequence"/>
</dbReference>
<evidence type="ECO:0000313" key="2">
    <source>
        <dbReference type="EMBL" id="GBP83732.1"/>
    </source>
</evidence>
<protein>
    <submittedName>
        <fullName evidence="2">Uncharacterized protein</fullName>
    </submittedName>
</protein>
<dbReference type="AlphaFoldDB" id="A0A4C1Z8V9"/>
<feature type="region of interest" description="Disordered" evidence="1">
    <location>
        <begin position="14"/>
        <end position="37"/>
    </location>
</feature>
<keyword evidence="3" id="KW-1185">Reference proteome</keyword>
<evidence type="ECO:0000256" key="1">
    <source>
        <dbReference type="SAM" id="MobiDB-lite"/>
    </source>
</evidence>
<evidence type="ECO:0000313" key="3">
    <source>
        <dbReference type="Proteomes" id="UP000299102"/>
    </source>
</evidence>
<comment type="caution">
    <text evidence="2">The sequence shown here is derived from an EMBL/GenBank/DDBJ whole genome shotgun (WGS) entry which is preliminary data.</text>
</comment>
<dbReference type="EMBL" id="BGZK01001635">
    <property type="protein sequence ID" value="GBP83732.1"/>
    <property type="molecule type" value="Genomic_DNA"/>
</dbReference>